<comment type="caution">
    <text evidence="1">The sequence shown here is derived from an EMBL/GenBank/DDBJ whole genome shotgun (WGS) entry which is preliminary data.</text>
</comment>
<gene>
    <name evidence="1" type="ORF">LOK49_LG05G01285</name>
</gene>
<keyword evidence="2" id="KW-1185">Reference proteome</keyword>
<proteinExistence type="predicted"/>
<sequence>MLKNTVLWRKDFGIESLVEEDPGIELDKVVFMHGFDKEGHPVCYNAYGEIQFLEKSIRKPDFSPDGICTFVQVNDLKNSPGPFKRELRTSTNQALQLIQDNYPEFVAKQKPIVGFDVDRFMEDIKSRMGCQARRHRSNVDLGEGSRLIWILGVGVENQRSDNGICGGEMLALNKAKALKVLCARLYEMERSRIQTSRSKLRSEQIGSGAVRAISHIQLSTRPILDHRVGIAHYSKIS</sequence>
<evidence type="ECO:0000313" key="1">
    <source>
        <dbReference type="EMBL" id="KAI8013940.1"/>
    </source>
</evidence>
<dbReference type="Proteomes" id="UP001060215">
    <property type="component" value="Chromosome 4"/>
</dbReference>
<dbReference type="EMBL" id="CM045761">
    <property type="protein sequence ID" value="KAI8013940.1"/>
    <property type="molecule type" value="Genomic_DNA"/>
</dbReference>
<accession>A0ACC0HLA2</accession>
<reference evidence="1 2" key="1">
    <citation type="journal article" date="2022" name="Plant J.">
        <title>Chromosome-level genome of Camellia lanceoleosa provides a valuable resource for understanding genome evolution and self-incompatibility.</title>
        <authorList>
            <person name="Gong W."/>
            <person name="Xiao S."/>
            <person name="Wang L."/>
            <person name="Liao Z."/>
            <person name="Chang Y."/>
            <person name="Mo W."/>
            <person name="Hu G."/>
            <person name="Li W."/>
            <person name="Zhao G."/>
            <person name="Zhu H."/>
            <person name="Hu X."/>
            <person name="Ji K."/>
            <person name="Xiang X."/>
            <person name="Song Q."/>
            <person name="Yuan D."/>
            <person name="Jin S."/>
            <person name="Zhang L."/>
        </authorList>
    </citation>
    <scope>NUCLEOTIDE SEQUENCE [LARGE SCALE GENOMIC DNA]</scope>
    <source>
        <strain evidence="1">SQ_2022a</strain>
    </source>
</reference>
<evidence type="ECO:0000313" key="2">
    <source>
        <dbReference type="Proteomes" id="UP001060215"/>
    </source>
</evidence>
<organism evidence="1 2">
    <name type="scientific">Camellia lanceoleosa</name>
    <dbReference type="NCBI Taxonomy" id="1840588"/>
    <lineage>
        <taxon>Eukaryota</taxon>
        <taxon>Viridiplantae</taxon>
        <taxon>Streptophyta</taxon>
        <taxon>Embryophyta</taxon>
        <taxon>Tracheophyta</taxon>
        <taxon>Spermatophyta</taxon>
        <taxon>Magnoliopsida</taxon>
        <taxon>eudicotyledons</taxon>
        <taxon>Gunneridae</taxon>
        <taxon>Pentapetalae</taxon>
        <taxon>asterids</taxon>
        <taxon>Ericales</taxon>
        <taxon>Theaceae</taxon>
        <taxon>Camellia</taxon>
    </lineage>
</organism>
<protein>
    <submittedName>
        <fullName evidence="1">Patellin-3</fullName>
    </submittedName>
</protein>
<name>A0ACC0HLA2_9ERIC</name>